<feature type="domain" description="Integrase catalytic" evidence="5">
    <location>
        <begin position="7"/>
        <end position="171"/>
    </location>
</feature>
<evidence type="ECO:0000313" key="6">
    <source>
        <dbReference type="EMBL" id="MBW0506957.1"/>
    </source>
</evidence>
<evidence type="ECO:0000256" key="4">
    <source>
        <dbReference type="ARBA" id="ARBA00049244"/>
    </source>
</evidence>
<dbReference type="GO" id="GO:0005634">
    <property type="term" value="C:nucleus"/>
    <property type="evidence" value="ECO:0007669"/>
    <property type="project" value="UniProtKB-ARBA"/>
</dbReference>
<dbReference type="Gene3D" id="3.30.420.10">
    <property type="entry name" value="Ribonuclease H-like superfamily/Ribonuclease H"/>
    <property type="match status" value="1"/>
</dbReference>
<keyword evidence="7" id="KW-1185">Reference proteome</keyword>
<dbReference type="GO" id="GO:0003723">
    <property type="term" value="F:RNA binding"/>
    <property type="evidence" value="ECO:0007669"/>
    <property type="project" value="UniProtKB-KW"/>
</dbReference>
<reference evidence="6" key="1">
    <citation type="submission" date="2021-03" db="EMBL/GenBank/DDBJ databases">
        <title>Draft genome sequence of rust myrtle Austropuccinia psidii MF-1, a brazilian biotype.</title>
        <authorList>
            <person name="Quecine M.C."/>
            <person name="Pachon D.M.R."/>
            <person name="Bonatelli M.L."/>
            <person name="Correr F.H."/>
            <person name="Franceschini L.M."/>
            <person name="Leite T.F."/>
            <person name="Margarido G.R.A."/>
            <person name="Almeida C.A."/>
            <person name="Ferrarezi J.A."/>
            <person name="Labate C.A."/>
        </authorList>
    </citation>
    <scope>NUCLEOTIDE SEQUENCE</scope>
    <source>
        <strain evidence="6">MF-1</strain>
    </source>
</reference>
<evidence type="ECO:0000259" key="5">
    <source>
        <dbReference type="PROSITE" id="PS50994"/>
    </source>
</evidence>
<dbReference type="Proteomes" id="UP000765509">
    <property type="component" value="Unassembled WGS sequence"/>
</dbReference>
<evidence type="ECO:0000256" key="1">
    <source>
        <dbReference type="ARBA" id="ARBA00022578"/>
    </source>
</evidence>
<organism evidence="6 7">
    <name type="scientific">Austropuccinia psidii MF-1</name>
    <dbReference type="NCBI Taxonomy" id="1389203"/>
    <lineage>
        <taxon>Eukaryota</taxon>
        <taxon>Fungi</taxon>
        <taxon>Dikarya</taxon>
        <taxon>Basidiomycota</taxon>
        <taxon>Pucciniomycotina</taxon>
        <taxon>Pucciniomycetes</taxon>
        <taxon>Pucciniales</taxon>
        <taxon>Sphaerophragmiaceae</taxon>
        <taxon>Austropuccinia</taxon>
    </lineage>
</organism>
<dbReference type="PROSITE" id="PS50994">
    <property type="entry name" value="INTEGRASE"/>
    <property type="match status" value="1"/>
</dbReference>
<dbReference type="GO" id="GO:0003887">
    <property type="term" value="F:DNA-directed DNA polymerase activity"/>
    <property type="evidence" value="ECO:0007669"/>
    <property type="project" value="UniProtKB-EC"/>
</dbReference>
<keyword evidence="1" id="KW-0815">Transposition</keyword>
<protein>
    <recommendedName>
        <fullName evidence="5">Integrase catalytic domain-containing protein</fullName>
    </recommendedName>
</protein>
<comment type="caution">
    <text evidence="6">The sequence shown here is derived from an EMBL/GenBank/DDBJ whole genome shotgun (WGS) entry which is preliminary data.</text>
</comment>
<dbReference type="GO" id="GO:0015074">
    <property type="term" value="P:DNA integration"/>
    <property type="evidence" value="ECO:0007669"/>
    <property type="project" value="InterPro"/>
</dbReference>
<evidence type="ECO:0000256" key="3">
    <source>
        <dbReference type="ARBA" id="ARBA00048173"/>
    </source>
</evidence>
<sequence length="298" mass="33187">MCESRELVKAPGDLIVVDLVGPFPPSIQKHLYGLVIQDHFSSLVAFIPLQTKGEAVREVLNWLKRFTVLSGHRVQRLRLDNAGEFVSNVFKEGLRQLAVIHETSMPYKHHQNGKVERENGTLSEAERAIMLDKKVKVALWPWAFWHAACVFNQILHAGCDWMPWELVTGLKPNVAILRVFGCIAYVHDHLHKKDLGAKSRKLIHLGVAQDAKGWLFWDPARHVFIRGALAIFDEASGMSGDGNNAAVIRAIQATRITDSSMIDEIEGQETVFSLMSMNVGVKSGAPATYEEAMASADK</sequence>
<dbReference type="InterPro" id="IPR036397">
    <property type="entry name" value="RNaseH_sf"/>
</dbReference>
<name>A0A9Q3DWC2_9BASI</name>
<comment type="catalytic activity">
    <reaction evidence="4">
        <text>DNA(n) + a 2'-deoxyribonucleoside 5'-triphosphate = DNA(n+1) + diphosphate</text>
        <dbReference type="Rhea" id="RHEA:22508"/>
        <dbReference type="Rhea" id="RHEA-COMP:17339"/>
        <dbReference type="Rhea" id="RHEA-COMP:17340"/>
        <dbReference type="ChEBI" id="CHEBI:33019"/>
        <dbReference type="ChEBI" id="CHEBI:61560"/>
        <dbReference type="ChEBI" id="CHEBI:173112"/>
        <dbReference type="EC" id="2.7.7.7"/>
    </reaction>
</comment>
<keyword evidence="2" id="KW-0694">RNA-binding</keyword>
<dbReference type="EMBL" id="AVOT02019429">
    <property type="protein sequence ID" value="MBW0506957.1"/>
    <property type="molecule type" value="Genomic_DNA"/>
</dbReference>
<dbReference type="GO" id="GO:0032196">
    <property type="term" value="P:transposition"/>
    <property type="evidence" value="ECO:0007669"/>
    <property type="project" value="UniProtKB-KW"/>
</dbReference>
<dbReference type="Pfam" id="PF25597">
    <property type="entry name" value="SH3_retrovirus"/>
    <property type="match status" value="1"/>
</dbReference>
<evidence type="ECO:0000313" key="7">
    <source>
        <dbReference type="Proteomes" id="UP000765509"/>
    </source>
</evidence>
<dbReference type="AlphaFoldDB" id="A0A9Q3DWC2"/>
<dbReference type="InterPro" id="IPR012337">
    <property type="entry name" value="RNaseH-like_sf"/>
</dbReference>
<dbReference type="SUPFAM" id="SSF53098">
    <property type="entry name" value="Ribonuclease H-like"/>
    <property type="match status" value="1"/>
</dbReference>
<dbReference type="InterPro" id="IPR039537">
    <property type="entry name" value="Retrotran_Ty1/copia-like"/>
</dbReference>
<dbReference type="GO" id="GO:0003964">
    <property type="term" value="F:RNA-directed DNA polymerase activity"/>
    <property type="evidence" value="ECO:0007669"/>
    <property type="project" value="UniProtKB-EC"/>
</dbReference>
<dbReference type="InterPro" id="IPR057670">
    <property type="entry name" value="SH3_retrovirus"/>
</dbReference>
<accession>A0A9Q3DWC2</accession>
<dbReference type="PANTHER" id="PTHR42648">
    <property type="entry name" value="TRANSPOSASE, PUTATIVE-RELATED"/>
    <property type="match status" value="1"/>
</dbReference>
<gene>
    <name evidence="6" type="ORF">O181_046672</name>
</gene>
<dbReference type="PANTHER" id="PTHR42648:SF24">
    <property type="entry name" value="INTEGRASE CATALYTIC DOMAIN-CONTAINING PROTEIN"/>
    <property type="match status" value="1"/>
</dbReference>
<evidence type="ECO:0000256" key="2">
    <source>
        <dbReference type="ARBA" id="ARBA00022884"/>
    </source>
</evidence>
<dbReference type="InterPro" id="IPR001584">
    <property type="entry name" value="Integrase_cat-core"/>
</dbReference>
<comment type="catalytic activity">
    <reaction evidence="3">
        <text>DNA(n) + a 2'-deoxyribonucleoside 5'-triphosphate = DNA(n+1) + diphosphate</text>
        <dbReference type="Rhea" id="RHEA:22508"/>
        <dbReference type="Rhea" id="RHEA-COMP:17339"/>
        <dbReference type="Rhea" id="RHEA-COMP:17340"/>
        <dbReference type="ChEBI" id="CHEBI:33019"/>
        <dbReference type="ChEBI" id="CHEBI:61560"/>
        <dbReference type="ChEBI" id="CHEBI:173112"/>
        <dbReference type="EC" id="2.7.7.49"/>
    </reaction>
</comment>
<proteinExistence type="predicted"/>